<proteinExistence type="inferred from homology"/>
<evidence type="ECO:0000313" key="3">
    <source>
        <dbReference type="EMBL" id="CAD5114113.1"/>
    </source>
</evidence>
<evidence type="ECO:0000256" key="1">
    <source>
        <dbReference type="ARBA" id="ARBA00010964"/>
    </source>
</evidence>
<dbReference type="AlphaFoldDB" id="A0A7I8VD80"/>
<dbReference type="GO" id="GO:0005829">
    <property type="term" value="C:cytosol"/>
    <property type="evidence" value="ECO:0007669"/>
    <property type="project" value="TreeGrafter"/>
</dbReference>
<accession>A0A7I8VD80</accession>
<protein>
    <submittedName>
        <fullName evidence="3">DgyrCDS3258</fullName>
    </submittedName>
</protein>
<dbReference type="Proteomes" id="UP000549394">
    <property type="component" value="Unassembled WGS sequence"/>
</dbReference>
<dbReference type="OrthoDB" id="10038884at2759"/>
<dbReference type="EMBL" id="CAJFCJ010000005">
    <property type="protein sequence ID" value="CAD5114113.1"/>
    <property type="molecule type" value="Genomic_DNA"/>
</dbReference>
<dbReference type="InterPro" id="IPR007875">
    <property type="entry name" value="Sprouty"/>
</dbReference>
<reference evidence="3 4" key="1">
    <citation type="submission" date="2020-08" db="EMBL/GenBank/DDBJ databases">
        <authorList>
            <person name="Hejnol A."/>
        </authorList>
    </citation>
    <scope>NUCLEOTIDE SEQUENCE [LARGE SCALE GENOMIC DNA]</scope>
</reference>
<dbReference type="GO" id="GO:0048513">
    <property type="term" value="P:animal organ development"/>
    <property type="evidence" value="ECO:0007669"/>
    <property type="project" value="TreeGrafter"/>
</dbReference>
<feature type="region of interest" description="Disordered" evidence="2">
    <location>
        <begin position="20"/>
        <end position="53"/>
    </location>
</feature>
<sequence length="241" mass="27355">MLRRSLARISPQAAARLAEPLLQINPDNPMDYESPPPVPPRSRTASFSALESPMRRARDNNYVDYPVPTSLPVPPVPPKDYALTKDKKSKLPNLEPAIRPDLNRLPPAPFKDIKIACERCRKCRCPQCQTPRKLKTARRLIDALTCMCCVRTCFYHCSDLENDEYDDTAWDSPCACVEKPHCLKRWAILFGLLPCLPCLICYPPLKGAVRVCDCMYDRASRKGACRCQQQEQHSDSECLFS</sequence>
<dbReference type="GO" id="GO:0046580">
    <property type="term" value="P:negative regulation of Ras protein signal transduction"/>
    <property type="evidence" value="ECO:0007669"/>
    <property type="project" value="TreeGrafter"/>
</dbReference>
<dbReference type="PROSITE" id="PS51227">
    <property type="entry name" value="SPR"/>
    <property type="match status" value="1"/>
</dbReference>
<evidence type="ECO:0000313" key="4">
    <source>
        <dbReference type="Proteomes" id="UP000549394"/>
    </source>
</evidence>
<dbReference type="PANTHER" id="PTHR12365:SF7">
    <property type="entry name" value="PROTEIN SPROUTY"/>
    <property type="match status" value="1"/>
</dbReference>
<keyword evidence="4" id="KW-1185">Reference proteome</keyword>
<dbReference type="GO" id="GO:0016020">
    <property type="term" value="C:membrane"/>
    <property type="evidence" value="ECO:0007669"/>
    <property type="project" value="InterPro"/>
</dbReference>
<evidence type="ECO:0000256" key="2">
    <source>
        <dbReference type="SAM" id="MobiDB-lite"/>
    </source>
</evidence>
<gene>
    <name evidence="3" type="ORF">DGYR_LOCUS3000</name>
</gene>
<dbReference type="PANTHER" id="PTHR12365">
    <property type="entry name" value="SPROUTY"/>
    <property type="match status" value="1"/>
</dbReference>
<dbReference type="InterPro" id="IPR051192">
    <property type="entry name" value="Sprouty_domain"/>
</dbReference>
<dbReference type="Pfam" id="PF05210">
    <property type="entry name" value="Sprouty"/>
    <property type="match status" value="1"/>
</dbReference>
<organism evidence="3 4">
    <name type="scientific">Dimorphilus gyrociliatus</name>
    <dbReference type="NCBI Taxonomy" id="2664684"/>
    <lineage>
        <taxon>Eukaryota</taxon>
        <taxon>Metazoa</taxon>
        <taxon>Spiralia</taxon>
        <taxon>Lophotrochozoa</taxon>
        <taxon>Annelida</taxon>
        <taxon>Polychaeta</taxon>
        <taxon>Polychaeta incertae sedis</taxon>
        <taxon>Dinophilidae</taxon>
        <taxon>Dimorphilus</taxon>
    </lineage>
</organism>
<comment type="similarity">
    <text evidence="1">Belongs to the sprouty family.</text>
</comment>
<name>A0A7I8VD80_9ANNE</name>
<dbReference type="GO" id="GO:0040037">
    <property type="term" value="P:negative regulation of fibroblast growth factor receptor signaling pathway"/>
    <property type="evidence" value="ECO:0007669"/>
    <property type="project" value="TreeGrafter"/>
</dbReference>
<comment type="caution">
    <text evidence="3">The sequence shown here is derived from an EMBL/GenBank/DDBJ whole genome shotgun (WGS) entry which is preliminary data.</text>
</comment>